<sequence>MAGKWFGKLLGDQGERTAVRFLKQHGYSILARQYRTDLGEIDIIALDGETIAFIEVKTRKNNSKGEPFEAVTQQKQAQLTRLAGSFLKKHQLLHQPARFDIISILWLSEKSTPKIQHFQNAFEPSGEFQFFT</sequence>
<dbReference type="GO" id="GO:0003676">
    <property type="term" value="F:nucleic acid binding"/>
    <property type="evidence" value="ECO:0007669"/>
    <property type="project" value="InterPro"/>
</dbReference>
<dbReference type="PANTHER" id="PTHR34039">
    <property type="entry name" value="UPF0102 PROTEIN YRAN"/>
    <property type="match status" value="1"/>
</dbReference>
<dbReference type="SUPFAM" id="SSF52980">
    <property type="entry name" value="Restriction endonuclease-like"/>
    <property type="match status" value="1"/>
</dbReference>
<protein>
    <recommendedName>
        <fullName evidence="2">UPF0102 protein Pan241w_31260</fullName>
    </recommendedName>
</protein>
<dbReference type="PANTHER" id="PTHR34039:SF1">
    <property type="entry name" value="UPF0102 PROTEIN YRAN"/>
    <property type="match status" value="1"/>
</dbReference>
<dbReference type="AlphaFoldDB" id="A0A517RGP1"/>
<organism evidence="3 4">
    <name type="scientific">Gimesia alba</name>
    <dbReference type="NCBI Taxonomy" id="2527973"/>
    <lineage>
        <taxon>Bacteria</taxon>
        <taxon>Pseudomonadati</taxon>
        <taxon>Planctomycetota</taxon>
        <taxon>Planctomycetia</taxon>
        <taxon>Planctomycetales</taxon>
        <taxon>Planctomycetaceae</taxon>
        <taxon>Gimesia</taxon>
    </lineage>
</organism>
<accession>A0A517RGP1</accession>
<dbReference type="KEGG" id="gaz:Pan241w_31260"/>
<evidence type="ECO:0000256" key="2">
    <source>
        <dbReference type="HAMAP-Rule" id="MF_00048"/>
    </source>
</evidence>
<dbReference type="InterPro" id="IPR011335">
    <property type="entry name" value="Restrct_endonuc-II-like"/>
</dbReference>
<dbReference type="NCBIfam" id="NF009154">
    <property type="entry name" value="PRK12497.3-3"/>
    <property type="match status" value="1"/>
</dbReference>
<dbReference type="NCBIfam" id="NF009150">
    <property type="entry name" value="PRK12497.1-3"/>
    <property type="match status" value="1"/>
</dbReference>
<comment type="similarity">
    <text evidence="1 2">Belongs to the UPF0102 family.</text>
</comment>
<dbReference type="InterPro" id="IPR003509">
    <property type="entry name" value="UPF0102_YraN-like"/>
</dbReference>
<evidence type="ECO:0000313" key="3">
    <source>
        <dbReference type="EMBL" id="QDT43030.1"/>
    </source>
</evidence>
<gene>
    <name evidence="3" type="ORF">Pan241w_31260</name>
</gene>
<dbReference type="CDD" id="cd20736">
    <property type="entry name" value="PoNe_Nuclease"/>
    <property type="match status" value="1"/>
</dbReference>
<dbReference type="NCBIfam" id="TIGR00252">
    <property type="entry name" value="YraN family protein"/>
    <property type="match status" value="1"/>
</dbReference>
<dbReference type="HAMAP" id="MF_00048">
    <property type="entry name" value="UPF0102"/>
    <property type="match status" value="1"/>
</dbReference>
<dbReference type="Gene3D" id="3.40.1350.10">
    <property type="match status" value="1"/>
</dbReference>
<dbReference type="Proteomes" id="UP000317171">
    <property type="component" value="Chromosome"/>
</dbReference>
<name>A0A517RGP1_9PLAN</name>
<dbReference type="InterPro" id="IPR011856">
    <property type="entry name" value="tRNA_endonuc-like_dom_sf"/>
</dbReference>
<dbReference type="Pfam" id="PF02021">
    <property type="entry name" value="UPF0102"/>
    <property type="match status" value="1"/>
</dbReference>
<dbReference type="OrthoDB" id="9802516at2"/>
<dbReference type="RefSeq" id="WP_145217230.1">
    <property type="nucleotide sequence ID" value="NZ_CP036269.1"/>
</dbReference>
<dbReference type="EMBL" id="CP036269">
    <property type="protein sequence ID" value="QDT43030.1"/>
    <property type="molecule type" value="Genomic_DNA"/>
</dbReference>
<reference evidence="3 4" key="1">
    <citation type="submission" date="2019-02" db="EMBL/GenBank/DDBJ databases">
        <title>Deep-cultivation of Planctomycetes and their phenomic and genomic characterization uncovers novel biology.</title>
        <authorList>
            <person name="Wiegand S."/>
            <person name="Jogler M."/>
            <person name="Boedeker C."/>
            <person name="Pinto D."/>
            <person name="Vollmers J."/>
            <person name="Rivas-Marin E."/>
            <person name="Kohn T."/>
            <person name="Peeters S.H."/>
            <person name="Heuer A."/>
            <person name="Rast P."/>
            <person name="Oberbeckmann S."/>
            <person name="Bunk B."/>
            <person name="Jeske O."/>
            <person name="Meyerdierks A."/>
            <person name="Storesund J.E."/>
            <person name="Kallscheuer N."/>
            <person name="Luecker S."/>
            <person name="Lage O.M."/>
            <person name="Pohl T."/>
            <person name="Merkel B.J."/>
            <person name="Hornburger P."/>
            <person name="Mueller R.-W."/>
            <person name="Bruemmer F."/>
            <person name="Labrenz M."/>
            <person name="Spormann A.M."/>
            <person name="Op den Camp H."/>
            <person name="Overmann J."/>
            <person name="Amann R."/>
            <person name="Jetten M.S.M."/>
            <person name="Mascher T."/>
            <person name="Medema M.H."/>
            <person name="Devos D.P."/>
            <person name="Kaster A.-K."/>
            <person name="Ovreas L."/>
            <person name="Rohde M."/>
            <person name="Galperin M.Y."/>
            <person name="Jogler C."/>
        </authorList>
    </citation>
    <scope>NUCLEOTIDE SEQUENCE [LARGE SCALE GENOMIC DNA]</scope>
    <source>
        <strain evidence="3 4">Pan241w</strain>
    </source>
</reference>
<evidence type="ECO:0000313" key="4">
    <source>
        <dbReference type="Proteomes" id="UP000317171"/>
    </source>
</evidence>
<proteinExistence type="inferred from homology"/>
<keyword evidence="4" id="KW-1185">Reference proteome</keyword>
<evidence type="ECO:0000256" key="1">
    <source>
        <dbReference type="ARBA" id="ARBA00006738"/>
    </source>
</evidence>